<dbReference type="InterPro" id="IPR001510">
    <property type="entry name" value="Znf_PARP"/>
</dbReference>
<keyword evidence="3" id="KW-0863">Zinc-finger</keyword>
<dbReference type="Proteomes" id="UP001530377">
    <property type="component" value="Unassembled WGS sequence"/>
</dbReference>
<evidence type="ECO:0000256" key="5">
    <source>
        <dbReference type="ARBA" id="ARBA00023242"/>
    </source>
</evidence>
<evidence type="ECO:0000259" key="8">
    <source>
        <dbReference type="PROSITE" id="PS50172"/>
    </source>
</evidence>
<dbReference type="Pfam" id="PF12738">
    <property type="entry name" value="PTCB-BRCT"/>
    <property type="match status" value="1"/>
</dbReference>
<dbReference type="PROSITE" id="PS50172">
    <property type="entry name" value="BRCT"/>
    <property type="match status" value="2"/>
</dbReference>
<keyword evidence="4" id="KW-0862">Zinc</keyword>
<sequence length="737" mass="78270">MPQTHIACNCQALVLKSLLSDWGPITFGSSYAIGQGPQFWRENTTWLCREGPTFQSSKRMRLLRCLSDLGISDASTFEGCDGLDDEFKVIRRVYLRKVLTEHPDKGGDAISFRTTQAAWEVLRELFNGGGVKGGSFASYLVAPKARAENAADDDAEKKREEADDDDDFDDELYAKYANNASYASYEFFEAAAEEEVPGYRVEPAKSRRSKCVACEGIVEKGAVRVGSLDEFAGSYGRWHHLDCWRVPVKVQNGLTNPSDERSSLRDLLAMEGMLLVGVAAMDDASKLSFVRHCVDVENWARSRKKRKAVAIMMGLEVSGGAGLAVGSRSASSFAVSAGGDGPTSATTTMTTVPGGDSAAGSGFVTQGNFRVLVPGVDGARADNALVGQSFVIAGTFPEAGNPDEVGVANVKAMIQSFGGDVITRFSKKSTHLLVGKDPVSSKFKDASKRSVVVVNLRRLQSFLLNHLSLQQLETLPVLTSEEFMGSAYQAAGAPPPHPPHANQWPSPSASFLKQPTDTTSAAKMPSKPDPSLSGNRTKMPSKPDHHTSAYAATNPSPMSNAATMPSNPNPPSSTTFAGGVSSSSHAIVSKLQSNNESTALVPLTAKKAKFTIPRPGVNGAVAGVLNGKRFVLTGVFPEVGGGTGLTLGKDRTKDMIESFGGRVTSAVSGKTDFVVVGKDPGRSKVSQADSKGVPLIDLISLERLLIGQTSLKAAASAPPPRITNFSAGYTGQKRIAY</sequence>
<feature type="domain" description="BRCT" evidence="8">
    <location>
        <begin position="620"/>
        <end position="705"/>
    </location>
</feature>
<evidence type="ECO:0000256" key="1">
    <source>
        <dbReference type="ARBA" id="ARBA00004123"/>
    </source>
</evidence>
<dbReference type="SUPFAM" id="SSF46565">
    <property type="entry name" value="Chaperone J-domain"/>
    <property type="match status" value="1"/>
</dbReference>
<feature type="compositionally biased region" description="Low complexity" evidence="6">
    <location>
        <begin position="559"/>
        <end position="577"/>
    </location>
</feature>
<dbReference type="SUPFAM" id="SSF52113">
    <property type="entry name" value="BRCT domain"/>
    <property type="match status" value="2"/>
</dbReference>
<feature type="domain" description="PARP-type" evidence="7">
    <location>
        <begin position="199"/>
        <end position="244"/>
    </location>
</feature>
<reference evidence="9 10" key="1">
    <citation type="submission" date="2024-10" db="EMBL/GenBank/DDBJ databases">
        <title>Updated reference genomes for cyclostephanoid diatoms.</title>
        <authorList>
            <person name="Roberts W.R."/>
            <person name="Alverson A.J."/>
        </authorList>
    </citation>
    <scope>NUCLEOTIDE SEQUENCE [LARGE SCALE GENOMIC DNA]</scope>
    <source>
        <strain evidence="9 10">AJA228-03</strain>
    </source>
</reference>
<evidence type="ECO:0000259" key="7">
    <source>
        <dbReference type="PROSITE" id="PS50064"/>
    </source>
</evidence>
<dbReference type="PROSITE" id="PS50064">
    <property type="entry name" value="ZF_PARP_2"/>
    <property type="match status" value="1"/>
</dbReference>
<feature type="domain" description="BRCT" evidence="8">
    <location>
        <begin position="380"/>
        <end position="444"/>
    </location>
</feature>
<dbReference type="SMART" id="SM00292">
    <property type="entry name" value="BRCT"/>
    <property type="match status" value="2"/>
</dbReference>
<protein>
    <submittedName>
        <fullName evidence="9">Uncharacterized protein</fullName>
    </submittedName>
</protein>
<dbReference type="SMART" id="SM01336">
    <property type="entry name" value="zf-PARP"/>
    <property type="match status" value="1"/>
</dbReference>
<comment type="caution">
    <text evidence="9">The sequence shown here is derived from an EMBL/GenBank/DDBJ whole genome shotgun (WGS) entry which is preliminary data.</text>
</comment>
<accession>A0ABD3R4M1</accession>
<dbReference type="SUPFAM" id="SSF57716">
    <property type="entry name" value="Glucocorticoid receptor-like (DNA-binding domain)"/>
    <property type="match status" value="1"/>
</dbReference>
<gene>
    <name evidence="9" type="ORF">ACHAXA_011078</name>
</gene>
<evidence type="ECO:0000256" key="3">
    <source>
        <dbReference type="ARBA" id="ARBA00022771"/>
    </source>
</evidence>
<evidence type="ECO:0000256" key="4">
    <source>
        <dbReference type="ARBA" id="ARBA00022833"/>
    </source>
</evidence>
<keyword evidence="10" id="KW-1185">Reference proteome</keyword>
<dbReference type="Gene3D" id="1.10.287.110">
    <property type="entry name" value="DnaJ domain"/>
    <property type="match status" value="1"/>
</dbReference>
<dbReference type="InterPro" id="IPR036420">
    <property type="entry name" value="BRCT_dom_sf"/>
</dbReference>
<dbReference type="Gene3D" id="3.40.50.10190">
    <property type="entry name" value="BRCT domain"/>
    <property type="match status" value="2"/>
</dbReference>
<dbReference type="AlphaFoldDB" id="A0ABD3R4M1"/>
<dbReference type="InterPro" id="IPR001357">
    <property type="entry name" value="BRCT_dom"/>
</dbReference>
<organism evidence="9 10">
    <name type="scientific">Cyclostephanos tholiformis</name>
    <dbReference type="NCBI Taxonomy" id="382380"/>
    <lineage>
        <taxon>Eukaryota</taxon>
        <taxon>Sar</taxon>
        <taxon>Stramenopiles</taxon>
        <taxon>Ochrophyta</taxon>
        <taxon>Bacillariophyta</taxon>
        <taxon>Coscinodiscophyceae</taxon>
        <taxon>Thalassiosirophycidae</taxon>
        <taxon>Stephanodiscales</taxon>
        <taxon>Stephanodiscaceae</taxon>
        <taxon>Cyclostephanos</taxon>
    </lineage>
</organism>
<dbReference type="Gene3D" id="3.30.1740.10">
    <property type="entry name" value="Zinc finger, PARP-type"/>
    <property type="match status" value="1"/>
</dbReference>
<dbReference type="CDD" id="cd00027">
    <property type="entry name" value="BRCT"/>
    <property type="match status" value="1"/>
</dbReference>
<evidence type="ECO:0000256" key="2">
    <source>
        <dbReference type="ARBA" id="ARBA00022723"/>
    </source>
</evidence>
<dbReference type="InterPro" id="IPR036869">
    <property type="entry name" value="J_dom_sf"/>
</dbReference>
<evidence type="ECO:0000313" key="9">
    <source>
        <dbReference type="EMBL" id="KAL3807482.1"/>
    </source>
</evidence>
<feature type="region of interest" description="Disordered" evidence="6">
    <location>
        <begin position="488"/>
        <end position="580"/>
    </location>
</feature>
<dbReference type="InterPro" id="IPR036957">
    <property type="entry name" value="Znf_PARP_sf"/>
</dbReference>
<dbReference type="GO" id="GO:0005634">
    <property type="term" value="C:nucleus"/>
    <property type="evidence" value="ECO:0007669"/>
    <property type="project" value="UniProtKB-SubCell"/>
</dbReference>
<dbReference type="EMBL" id="JALLPB020000624">
    <property type="protein sequence ID" value="KAL3807482.1"/>
    <property type="molecule type" value="Genomic_DNA"/>
</dbReference>
<dbReference type="Pfam" id="PF00533">
    <property type="entry name" value="BRCT"/>
    <property type="match status" value="1"/>
</dbReference>
<keyword evidence="2" id="KW-0479">Metal-binding</keyword>
<keyword evidence="5" id="KW-0539">Nucleus</keyword>
<evidence type="ECO:0000313" key="10">
    <source>
        <dbReference type="Proteomes" id="UP001530377"/>
    </source>
</evidence>
<feature type="compositionally biased region" description="Polar residues" evidence="6">
    <location>
        <begin position="503"/>
        <end position="521"/>
    </location>
</feature>
<evidence type="ECO:0000256" key="6">
    <source>
        <dbReference type="SAM" id="MobiDB-lite"/>
    </source>
</evidence>
<proteinExistence type="predicted"/>
<comment type="subcellular location">
    <subcellularLocation>
        <location evidence="1">Nucleus</location>
    </subcellularLocation>
</comment>
<dbReference type="GO" id="GO:0008270">
    <property type="term" value="F:zinc ion binding"/>
    <property type="evidence" value="ECO:0007669"/>
    <property type="project" value="UniProtKB-KW"/>
</dbReference>
<name>A0ABD3R4M1_9STRA</name>